<dbReference type="NCBIfam" id="TIGR02786">
    <property type="entry name" value="addB_alphas"/>
    <property type="match status" value="1"/>
</dbReference>
<dbReference type="KEGG" id="rli:RLO149_c041500"/>
<dbReference type="InterPro" id="IPR014153">
    <property type="entry name" value="Ds_break_AddB"/>
</dbReference>
<dbReference type="Pfam" id="PF12705">
    <property type="entry name" value="PDDEXK_1"/>
    <property type="match status" value="1"/>
</dbReference>
<proteinExistence type="predicted"/>
<dbReference type="HOGENOM" id="CLU_012377_0_0_5"/>
<dbReference type="InterPro" id="IPR038726">
    <property type="entry name" value="PDDEXK_AddAB-type"/>
</dbReference>
<name>F7ZGD0_ROSLO</name>
<dbReference type="Gene3D" id="3.90.320.10">
    <property type="match status" value="1"/>
</dbReference>
<evidence type="ECO:0000313" key="3">
    <source>
        <dbReference type="Proteomes" id="UP000001353"/>
    </source>
</evidence>
<dbReference type="SUPFAM" id="SSF52540">
    <property type="entry name" value="P-loop containing nucleoside triphosphate hydrolases"/>
    <property type="match status" value="1"/>
</dbReference>
<feature type="domain" description="PD-(D/E)XK endonuclease-like" evidence="1">
    <location>
        <begin position="715"/>
        <end position="948"/>
    </location>
</feature>
<dbReference type="AlphaFoldDB" id="F7ZGD0"/>
<dbReference type="OrthoDB" id="9780606at2"/>
<dbReference type="RefSeq" id="WP_013963925.1">
    <property type="nucleotide sequence ID" value="NC_015730.1"/>
</dbReference>
<keyword evidence="3" id="KW-1185">Reference proteome</keyword>
<dbReference type="Proteomes" id="UP000001353">
    <property type="component" value="Chromosome"/>
</dbReference>
<sequence length="985" mass="109152">MFEDSDTPRVFGLAPGVDFPKGLMQGLLERVSQTAPEELARVQVIVNTSRMQRRLRSLFDAGPARLLPKIHLVTQLDQLAPGIAVPPAVKPLRRRLELIALVARLIEQQKELAPRTSLYDLTDSLAALMDEMQGEGVTADTINGLDVSDLSGHWQRTQTFIRIAQDYLSRTTTTPDKEAQQRQFVSALADRWAIDPPRHPVILAGSTGSRGTTMLLMEAIARLPQGALVLPGFDFDMPRQQWLHLDDALLSEDHPQYRFYKLMQHIGVGRSDISPWHNAPPPSPARNALVSLSLRPAPVTDAWLTEGPKLHTLNEATQQITLLEAPSPRSEALAIALRLRKAVEDGQKAAVITPDRMLTRQITAALDQFDILPDDSAGAPLHLSPPGRFLRHVAALFHRRLDAEALLTLLKHPLTHSSTNRAEHILNTQRLELRIRRDGLPYPDADSIQVALSGVSPNPEHQNAVDVWGTWVGQTFASVQTSGEHPLTHWAQAHMALAEAISSGPFGHDTGEIWKQKAGQEALKVMTNLTDLAHHGGPMTASDYGNLVGALLSEGEVRDRDAPHPDVMIWGTLEARVQGADLVILAGLNDGTWPEAPTPDPWLNRALRHQAGLLLPERRIGLAAHDYQQAIAAPEVWLTRSIRSDDAETVASRWVNRLCNLLSGLKGQDGPALLEAMKNRGTFWLDQTVLLEKVEPAAPAARPAPRPPLDARPKRLAVTDIKHLIRDPYTVYAKHVLRLRKLGPLVQSPDALLRGTVSHQVMEDFVRRTLADPATLTAQDLVDVADEVLMRDVPWPAARALWLARLTRISEWFVVNERARQHIGMPVAFEEDAVGKMVWPDIKFTLTARADRIDQTEDGDVLIYDYKTGSPPTVKQQTLFDKQLLIEAAMVEQGAFEKLGPQHVAQATFIGLGSNPSEVPAPLDSEPPAQILAELRKLVLAYQEMDQGFTARRMMEKDQYGSDYDLLSRYGEWDVTQDPVPEDLS</sequence>
<dbReference type="eggNOG" id="COG3893">
    <property type="taxonomic scope" value="Bacteria"/>
</dbReference>
<dbReference type="eggNOG" id="COG2887">
    <property type="taxonomic scope" value="Bacteria"/>
</dbReference>
<reference evidence="2 3" key="1">
    <citation type="journal article" date="2011" name="BMC Genomics">
        <title>Comparative genome analysis and genome-guided physiological analysis of Roseobacter litoralis.</title>
        <authorList>
            <person name="Kalhoefer D."/>
            <person name="Thole S."/>
            <person name="Voget S."/>
            <person name="Lehmann R."/>
            <person name="Liesegang H."/>
            <person name="Wollher A."/>
            <person name="Daniel R."/>
            <person name="Simon M."/>
            <person name="Brinkhoff T."/>
        </authorList>
    </citation>
    <scope>NUCLEOTIDE SEQUENCE [LARGE SCALE GENOMIC DNA]</scope>
    <source>
        <strain evidence="3">ATCC 49566 / DSM 6996 / JCM 21268 / NBRC 15278 / OCh 149</strain>
    </source>
</reference>
<dbReference type="InterPro" id="IPR011604">
    <property type="entry name" value="PDDEXK-like_dom_sf"/>
</dbReference>
<gene>
    <name evidence="2" type="primary">addB</name>
    <name evidence="2" type="ordered locus">RLO149_c041500</name>
</gene>
<evidence type="ECO:0000259" key="1">
    <source>
        <dbReference type="Pfam" id="PF12705"/>
    </source>
</evidence>
<evidence type="ECO:0000313" key="2">
    <source>
        <dbReference type="EMBL" id="AEI96046.1"/>
    </source>
</evidence>
<protein>
    <submittedName>
        <fullName evidence="2">Double-strand break repair protein AddB</fullName>
    </submittedName>
</protein>
<dbReference type="EMBL" id="CP002623">
    <property type="protein sequence ID" value="AEI96046.1"/>
    <property type="molecule type" value="Genomic_DNA"/>
</dbReference>
<organism evidence="2 3">
    <name type="scientific">Roseobacter litoralis (strain ATCC 49566 / DSM 6996 / JCM 21268 / NBRC 15278 / OCh 149)</name>
    <dbReference type="NCBI Taxonomy" id="391595"/>
    <lineage>
        <taxon>Bacteria</taxon>
        <taxon>Pseudomonadati</taxon>
        <taxon>Pseudomonadota</taxon>
        <taxon>Alphaproteobacteria</taxon>
        <taxon>Rhodobacterales</taxon>
        <taxon>Roseobacteraceae</taxon>
        <taxon>Roseobacter</taxon>
    </lineage>
</organism>
<dbReference type="InterPro" id="IPR027417">
    <property type="entry name" value="P-loop_NTPase"/>
</dbReference>
<accession>F7ZGD0</accession>
<dbReference type="STRING" id="391595.RLO149_c041500"/>